<dbReference type="Pfam" id="PF13443">
    <property type="entry name" value="HTH_26"/>
    <property type="match status" value="1"/>
</dbReference>
<dbReference type="RefSeq" id="WP_321564863.1">
    <property type="nucleotide sequence ID" value="NZ_CP139558.1"/>
</dbReference>
<organism evidence="2 3">
    <name type="scientific">Mucilaginibacter sabulilitoris</name>
    <dbReference type="NCBI Taxonomy" id="1173583"/>
    <lineage>
        <taxon>Bacteria</taxon>
        <taxon>Pseudomonadati</taxon>
        <taxon>Bacteroidota</taxon>
        <taxon>Sphingobacteriia</taxon>
        <taxon>Sphingobacteriales</taxon>
        <taxon>Sphingobacteriaceae</taxon>
        <taxon>Mucilaginibacter</taxon>
    </lineage>
</organism>
<evidence type="ECO:0000313" key="2">
    <source>
        <dbReference type="EMBL" id="WPU95757.1"/>
    </source>
</evidence>
<name>A0ABZ0TS73_9SPHI</name>
<sequence length="93" mass="10861">MPAQYKDKESLALIREKLWERAKSSGITLADVQDRTNFSYSQVYRLLRGKNNFSFSHFIAVCKALEVQPLDILNFEISLPKYPPVRRVRKQNS</sequence>
<dbReference type="EMBL" id="CP139558">
    <property type="protein sequence ID" value="WPU95757.1"/>
    <property type="molecule type" value="Genomic_DNA"/>
</dbReference>
<dbReference type="Gene3D" id="1.10.260.40">
    <property type="entry name" value="lambda repressor-like DNA-binding domains"/>
    <property type="match status" value="1"/>
</dbReference>
<dbReference type="InterPro" id="IPR001387">
    <property type="entry name" value="Cro/C1-type_HTH"/>
</dbReference>
<evidence type="ECO:0000313" key="3">
    <source>
        <dbReference type="Proteomes" id="UP001324380"/>
    </source>
</evidence>
<dbReference type="CDD" id="cd00093">
    <property type="entry name" value="HTH_XRE"/>
    <property type="match status" value="1"/>
</dbReference>
<evidence type="ECO:0000259" key="1">
    <source>
        <dbReference type="PROSITE" id="PS50943"/>
    </source>
</evidence>
<dbReference type="SUPFAM" id="SSF47413">
    <property type="entry name" value="lambda repressor-like DNA-binding domains"/>
    <property type="match status" value="1"/>
</dbReference>
<dbReference type="PROSITE" id="PS50943">
    <property type="entry name" value="HTH_CROC1"/>
    <property type="match status" value="1"/>
</dbReference>
<gene>
    <name evidence="2" type="ORF">SNE25_09525</name>
</gene>
<dbReference type="Proteomes" id="UP001324380">
    <property type="component" value="Chromosome"/>
</dbReference>
<protein>
    <submittedName>
        <fullName evidence="2">Helix-turn-helix transcriptional regulator</fullName>
    </submittedName>
</protein>
<proteinExistence type="predicted"/>
<dbReference type="SMART" id="SM00530">
    <property type="entry name" value="HTH_XRE"/>
    <property type="match status" value="1"/>
</dbReference>
<keyword evidence="3" id="KW-1185">Reference proteome</keyword>
<accession>A0ABZ0TS73</accession>
<reference evidence="2 3" key="1">
    <citation type="submission" date="2023-11" db="EMBL/GenBank/DDBJ databases">
        <title>Analysis of the Genomes of Mucilaginibacter gossypii cycad 4 and M. sabulilitoris SNA2: microbes with the potential for plant growth promotion.</title>
        <authorList>
            <person name="Hirsch A.M."/>
            <person name="Humm E."/>
            <person name="Rubbi M."/>
            <person name="Del Vecchio G."/>
            <person name="Ha S.M."/>
            <person name="Pellegrini M."/>
            <person name="Gunsalus R.P."/>
        </authorList>
    </citation>
    <scope>NUCLEOTIDE SEQUENCE [LARGE SCALE GENOMIC DNA]</scope>
    <source>
        <strain evidence="2 3">SNA2</strain>
    </source>
</reference>
<dbReference type="InterPro" id="IPR010982">
    <property type="entry name" value="Lambda_DNA-bd_dom_sf"/>
</dbReference>
<feature type="domain" description="HTH cro/C1-type" evidence="1">
    <location>
        <begin position="18"/>
        <end position="73"/>
    </location>
</feature>